<keyword evidence="2" id="KW-0812">Transmembrane</keyword>
<evidence type="ECO:0000256" key="1">
    <source>
        <dbReference type="ARBA" id="ARBA00004651"/>
    </source>
</evidence>
<dbReference type="InterPro" id="IPR013099">
    <property type="entry name" value="K_chnl_dom"/>
</dbReference>
<sequence>MRNPLLNFTRPGLLLCVVLAYGTVGYMLIEHWTPLDASFMTLITISTVGYGEVHQLSTAGELFSASLILGGIGAMLWVFGIVTEILSTGALAEYRRWRSLESRRNALRNHFIICGYGRMGSQVAKELDENRVQMVVIDHNAESVMRLRREGRVFVEGDASSEEMLREAGIERARGLISTVDSDERAVYIVLAARALNPDLYILSRAGLPDSIRRLELAGAHRVISPYRMAGRQIVQLALRPNLVNMMESMLQGGIGVEEVVVGDGSPLVGRTLQEAGLLKPGNSHVLAVRRQDGQLYVNPDSDLRLQASDMLIALGSDLQLQKLAADVQ</sequence>
<evidence type="ECO:0000256" key="2">
    <source>
        <dbReference type="SAM" id="Phobius"/>
    </source>
</evidence>
<dbReference type="InterPro" id="IPR050721">
    <property type="entry name" value="Trk_Ktr_HKT_K-transport"/>
</dbReference>
<proteinExistence type="predicted"/>
<feature type="domain" description="RCK C-terminal" evidence="4">
    <location>
        <begin position="244"/>
        <end position="329"/>
    </location>
</feature>
<dbReference type="EMBL" id="JAEKNR010000175">
    <property type="protein sequence ID" value="MBJ7599819.1"/>
    <property type="molecule type" value="Genomic_DNA"/>
</dbReference>
<organism evidence="5 6">
    <name type="scientific">Candidatus Nephthysia bennettiae</name>
    <dbReference type="NCBI Taxonomy" id="3127016"/>
    <lineage>
        <taxon>Bacteria</taxon>
        <taxon>Bacillati</taxon>
        <taxon>Candidatus Dormiibacterota</taxon>
        <taxon>Candidatus Dormibacteria</taxon>
        <taxon>Candidatus Dormibacterales</taxon>
        <taxon>Candidatus Dormibacteraceae</taxon>
        <taxon>Candidatus Nephthysia</taxon>
    </lineage>
</organism>
<evidence type="ECO:0000313" key="6">
    <source>
        <dbReference type="Proteomes" id="UP000612893"/>
    </source>
</evidence>
<keyword evidence="5" id="KW-0406">Ion transport</keyword>
<dbReference type="GO" id="GO:0005886">
    <property type="term" value="C:plasma membrane"/>
    <property type="evidence" value="ECO:0007669"/>
    <property type="project" value="UniProtKB-SubCell"/>
</dbReference>
<dbReference type="PANTHER" id="PTHR43833:SF9">
    <property type="entry name" value="POTASSIUM CHANNEL PROTEIN YUGO-RELATED"/>
    <property type="match status" value="1"/>
</dbReference>
<keyword evidence="5" id="KW-0407">Ion channel</keyword>
<evidence type="ECO:0000259" key="3">
    <source>
        <dbReference type="PROSITE" id="PS51201"/>
    </source>
</evidence>
<keyword evidence="2" id="KW-1133">Transmembrane helix</keyword>
<feature type="transmembrane region" description="Helical" evidence="2">
    <location>
        <begin position="12"/>
        <end position="29"/>
    </location>
</feature>
<dbReference type="InterPro" id="IPR006037">
    <property type="entry name" value="RCK_C"/>
</dbReference>
<protein>
    <submittedName>
        <fullName evidence="5">Potassium channel protein</fullName>
    </submittedName>
</protein>
<dbReference type="Gene3D" id="3.30.70.1450">
    <property type="entry name" value="Regulator of K+ conductance, C-terminal domain"/>
    <property type="match status" value="1"/>
</dbReference>
<dbReference type="Pfam" id="PF07885">
    <property type="entry name" value="Ion_trans_2"/>
    <property type="match status" value="1"/>
</dbReference>
<dbReference type="SUPFAM" id="SSF51735">
    <property type="entry name" value="NAD(P)-binding Rossmann-fold domains"/>
    <property type="match status" value="1"/>
</dbReference>
<dbReference type="InterPro" id="IPR003148">
    <property type="entry name" value="RCK_N"/>
</dbReference>
<dbReference type="RefSeq" id="WP_338203442.1">
    <property type="nucleotide sequence ID" value="NZ_JAEKNR010000175.1"/>
</dbReference>
<evidence type="ECO:0000259" key="4">
    <source>
        <dbReference type="PROSITE" id="PS51202"/>
    </source>
</evidence>
<keyword evidence="5" id="KW-0813">Transport</keyword>
<keyword evidence="2" id="KW-0472">Membrane</keyword>
<dbReference type="GO" id="GO:0006813">
    <property type="term" value="P:potassium ion transport"/>
    <property type="evidence" value="ECO:0007669"/>
    <property type="project" value="InterPro"/>
</dbReference>
<dbReference type="GO" id="GO:0008324">
    <property type="term" value="F:monoatomic cation transmembrane transporter activity"/>
    <property type="evidence" value="ECO:0007669"/>
    <property type="project" value="InterPro"/>
</dbReference>
<dbReference type="Proteomes" id="UP000612893">
    <property type="component" value="Unassembled WGS sequence"/>
</dbReference>
<feature type="transmembrane region" description="Helical" evidence="2">
    <location>
        <begin position="67"/>
        <end position="94"/>
    </location>
</feature>
<dbReference type="PROSITE" id="PS51202">
    <property type="entry name" value="RCK_C"/>
    <property type="match status" value="1"/>
</dbReference>
<dbReference type="InterPro" id="IPR036291">
    <property type="entry name" value="NAD(P)-bd_dom_sf"/>
</dbReference>
<dbReference type="Pfam" id="PF02254">
    <property type="entry name" value="TrkA_N"/>
    <property type="match status" value="1"/>
</dbReference>
<dbReference type="PROSITE" id="PS51201">
    <property type="entry name" value="RCK_N"/>
    <property type="match status" value="1"/>
</dbReference>
<dbReference type="SUPFAM" id="SSF116726">
    <property type="entry name" value="TrkA C-terminal domain-like"/>
    <property type="match status" value="1"/>
</dbReference>
<feature type="domain" description="RCK N-terminal" evidence="3">
    <location>
        <begin position="108"/>
        <end position="225"/>
    </location>
</feature>
<dbReference type="PANTHER" id="PTHR43833">
    <property type="entry name" value="POTASSIUM CHANNEL PROTEIN 2-RELATED-RELATED"/>
    <property type="match status" value="1"/>
</dbReference>
<keyword evidence="6" id="KW-1185">Reference proteome</keyword>
<dbReference type="SUPFAM" id="SSF81324">
    <property type="entry name" value="Voltage-gated potassium channels"/>
    <property type="match status" value="1"/>
</dbReference>
<dbReference type="Gene3D" id="3.40.50.720">
    <property type="entry name" value="NAD(P)-binding Rossmann-like Domain"/>
    <property type="match status" value="1"/>
</dbReference>
<dbReference type="Pfam" id="PF02080">
    <property type="entry name" value="TrkA_C"/>
    <property type="match status" value="1"/>
</dbReference>
<dbReference type="Gene3D" id="1.10.287.70">
    <property type="match status" value="1"/>
</dbReference>
<comment type="caution">
    <text evidence="5">The sequence shown here is derived from an EMBL/GenBank/DDBJ whole genome shotgun (WGS) entry which is preliminary data.</text>
</comment>
<comment type="subcellular location">
    <subcellularLocation>
        <location evidence="1">Cell membrane</location>
        <topology evidence="1">Multi-pass membrane protein</topology>
    </subcellularLocation>
</comment>
<dbReference type="InterPro" id="IPR036721">
    <property type="entry name" value="RCK_C_sf"/>
</dbReference>
<reference evidence="5" key="1">
    <citation type="submission" date="2020-10" db="EMBL/GenBank/DDBJ databases">
        <title>Ca. Dormibacterota MAGs.</title>
        <authorList>
            <person name="Montgomery K."/>
        </authorList>
    </citation>
    <scope>NUCLEOTIDE SEQUENCE [LARGE SCALE GENOMIC DNA]</scope>
    <source>
        <strain evidence="5">SC8812_S17_10</strain>
    </source>
</reference>
<accession>A0A934K6I9</accession>
<evidence type="ECO:0000313" key="5">
    <source>
        <dbReference type="EMBL" id="MBJ7599819.1"/>
    </source>
</evidence>
<gene>
    <name evidence="5" type="ORF">JF922_17295</name>
</gene>
<dbReference type="AlphaFoldDB" id="A0A934K6I9"/>
<name>A0A934K6I9_9BACT</name>